<dbReference type="Proteomes" id="UP000054337">
    <property type="component" value="Unassembled WGS sequence"/>
</dbReference>
<dbReference type="AlphaFoldDB" id="W7EHI7"/>
<dbReference type="PANTHER" id="PTHR43364">
    <property type="entry name" value="NADH-SPECIFIC METHYLGLYOXAL REDUCTASE-RELATED"/>
    <property type="match status" value="1"/>
</dbReference>
<accession>W7EHI7</accession>
<dbReference type="Gene3D" id="3.20.20.100">
    <property type="entry name" value="NADP-dependent oxidoreductase domain"/>
    <property type="match status" value="1"/>
</dbReference>
<dbReference type="SUPFAM" id="SSF51430">
    <property type="entry name" value="NAD(P)-linked oxidoreductase"/>
    <property type="match status" value="1"/>
</dbReference>
<organism evidence="3 4">
    <name type="scientific">Bipolaris victoriae (strain FI3)</name>
    <name type="common">Victoria blight of oats agent</name>
    <name type="synonym">Cochliobolus victoriae</name>
    <dbReference type="NCBI Taxonomy" id="930091"/>
    <lineage>
        <taxon>Eukaryota</taxon>
        <taxon>Fungi</taxon>
        <taxon>Dikarya</taxon>
        <taxon>Ascomycota</taxon>
        <taxon>Pezizomycotina</taxon>
        <taxon>Dothideomycetes</taxon>
        <taxon>Pleosporomycetidae</taxon>
        <taxon>Pleosporales</taxon>
        <taxon>Pleosporineae</taxon>
        <taxon>Pleosporaceae</taxon>
        <taxon>Bipolaris</taxon>
    </lineage>
</organism>
<dbReference type="OrthoDB" id="48988at2759"/>
<dbReference type="InterPro" id="IPR023210">
    <property type="entry name" value="NADP_OxRdtase_dom"/>
</dbReference>
<dbReference type="InterPro" id="IPR050523">
    <property type="entry name" value="AKR_Detox_Biosynth"/>
</dbReference>
<protein>
    <recommendedName>
        <fullName evidence="2">NADP-dependent oxidoreductase domain-containing protein</fullName>
    </recommendedName>
</protein>
<evidence type="ECO:0000313" key="4">
    <source>
        <dbReference type="Proteomes" id="UP000054337"/>
    </source>
</evidence>
<dbReference type="EMBL" id="KI968755">
    <property type="protein sequence ID" value="EUN25215.1"/>
    <property type="molecule type" value="Genomic_DNA"/>
</dbReference>
<dbReference type="Pfam" id="PF00248">
    <property type="entry name" value="Aldo_ket_red"/>
    <property type="match status" value="1"/>
</dbReference>
<gene>
    <name evidence="3" type="ORF">COCVIDRAFT_17577</name>
</gene>
<proteinExistence type="predicted"/>
<dbReference type="HOGENOM" id="CLU_023205_1_1_1"/>
<dbReference type="RefSeq" id="XP_014554740.1">
    <property type="nucleotide sequence ID" value="XM_014699254.1"/>
</dbReference>
<evidence type="ECO:0000259" key="2">
    <source>
        <dbReference type="Pfam" id="PF00248"/>
    </source>
</evidence>
<evidence type="ECO:0000256" key="1">
    <source>
        <dbReference type="ARBA" id="ARBA00023002"/>
    </source>
</evidence>
<dbReference type="GO" id="GO:0016491">
    <property type="term" value="F:oxidoreductase activity"/>
    <property type="evidence" value="ECO:0007669"/>
    <property type="project" value="UniProtKB-KW"/>
</dbReference>
<dbReference type="InterPro" id="IPR036812">
    <property type="entry name" value="NAD(P)_OxRdtase_dom_sf"/>
</dbReference>
<feature type="domain" description="NADP-dependent oxidoreductase" evidence="2">
    <location>
        <begin position="8"/>
        <end position="311"/>
    </location>
</feature>
<keyword evidence="1" id="KW-0560">Oxidoreductase</keyword>
<name>W7EHI7_BIPV3</name>
<dbReference type="GeneID" id="26252027"/>
<reference evidence="3 4" key="1">
    <citation type="journal article" date="2013" name="PLoS Genet.">
        <title>Comparative genome structure, secondary metabolite, and effector coding capacity across Cochliobolus pathogens.</title>
        <authorList>
            <person name="Condon B.J."/>
            <person name="Leng Y."/>
            <person name="Wu D."/>
            <person name="Bushley K.E."/>
            <person name="Ohm R.A."/>
            <person name="Otillar R."/>
            <person name="Martin J."/>
            <person name="Schackwitz W."/>
            <person name="Grimwood J."/>
            <person name="MohdZainudin N."/>
            <person name="Xue C."/>
            <person name="Wang R."/>
            <person name="Manning V.A."/>
            <person name="Dhillon B."/>
            <person name="Tu Z.J."/>
            <person name="Steffenson B.J."/>
            <person name="Salamov A."/>
            <person name="Sun H."/>
            <person name="Lowry S."/>
            <person name="LaButti K."/>
            <person name="Han J."/>
            <person name="Copeland A."/>
            <person name="Lindquist E."/>
            <person name="Barry K."/>
            <person name="Schmutz J."/>
            <person name="Baker S.E."/>
            <person name="Ciuffetti L.M."/>
            <person name="Grigoriev I.V."/>
            <person name="Zhong S."/>
            <person name="Turgeon B.G."/>
        </authorList>
    </citation>
    <scope>NUCLEOTIDE SEQUENCE [LARGE SCALE GENOMIC DNA]</scope>
    <source>
        <strain evidence="3 4">FI3</strain>
    </source>
</reference>
<sequence length="324" mass="35045">MVSQSLPKIILGTHMIGDATKDPGTVRFDTKSEVEALLTAFHSRGYTHLDTARDYSPSDQGASEWRLGRSIAGTRFTLHSKVHSSTAGAHAASALHESITASLQSLGVSTVETMFLHFPDRTTPFADSARAMGEALAQGKMDKYGLSNYSAEQVERFLGACEEAGCEKPGVYEGHYNAVARGCERELFPLLRKNGMAFYAYSPAAGGLFSEHAETSRRWKDDNFIGKPYNVMYGKPPVHAAVATILELAEEHGIKGHAAAIRWTAFHSLLDAECGDGLIFSVSSVEQLHKTLDALEAGPLPVELAEAIAEVYSMVDGAEPPYHV</sequence>
<dbReference type="PANTHER" id="PTHR43364:SF4">
    <property type="entry name" value="NAD(P)-LINKED OXIDOREDUCTASE SUPERFAMILY PROTEIN"/>
    <property type="match status" value="1"/>
</dbReference>
<evidence type="ECO:0000313" key="3">
    <source>
        <dbReference type="EMBL" id="EUN25215.1"/>
    </source>
</evidence>
<keyword evidence="4" id="KW-1185">Reference proteome</keyword>